<dbReference type="RefSeq" id="WP_129986449.1">
    <property type="nucleotide sequence ID" value="NZ_SDPU01000018.1"/>
</dbReference>
<reference evidence="1 2" key="1">
    <citation type="submission" date="2019-01" db="EMBL/GenBank/DDBJ databases">
        <title>Nocardioides guangzhouensis sp. nov., an actinobacterium isolated from soil.</title>
        <authorList>
            <person name="Fu Y."/>
            <person name="Cai Y."/>
            <person name="Lin Z."/>
            <person name="Chen P."/>
        </authorList>
    </citation>
    <scope>NUCLEOTIDE SEQUENCE [LARGE SCALE GENOMIC DNA]</scope>
    <source>
        <strain evidence="1 2">NBRC 105384</strain>
    </source>
</reference>
<dbReference type="EMBL" id="SDPU01000018">
    <property type="protein sequence ID" value="RYU13488.1"/>
    <property type="molecule type" value="Genomic_DNA"/>
</dbReference>
<gene>
    <name evidence="1" type="primary">mftB</name>
    <name evidence="1" type="ORF">ETU37_06585</name>
</gene>
<organism evidence="1 2">
    <name type="scientific">Nocardioides iriomotensis</name>
    <dbReference type="NCBI Taxonomy" id="715784"/>
    <lineage>
        <taxon>Bacteria</taxon>
        <taxon>Bacillati</taxon>
        <taxon>Actinomycetota</taxon>
        <taxon>Actinomycetes</taxon>
        <taxon>Propionibacteriales</taxon>
        <taxon>Nocardioidaceae</taxon>
        <taxon>Nocardioides</taxon>
    </lineage>
</organism>
<keyword evidence="2" id="KW-1185">Reference proteome</keyword>
<evidence type="ECO:0000313" key="2">
    <source>
        <dbReference type="Proteomes" id="UP000291189"/>
    </source>
</evidence>
<name>A0A4Q5J6J8_9ACTN</name>
<accession>A0A4Q5J6J8</accession>
<sequence length="106" mass="11395">MTTTGTTARLLDLGEAWTLSGSVELRPEPFGALAYDFHTRRLSFLKSRRLVDVVRALGSRDDVAGALDDCGVAAPERPAYLAALGALADGGLIQRRADHSQEDRTP</sequence>
<dbReference type="InterPro" id="IPR023850">
    <property type="entry name" value="MftB"/>
</dbReference>
<dbReference type="OrthoDB" id="3784885at2"/>
<protein>
    <submittedName>
        <fullName evidence="1">Mycofactocin biosynthesis chaperone MftB</fullName>
    </submittedName>
</protein>
<dbReference type="Proteomes" id="UP000291189">
    <property type="component" value="Unassembled WGS sequence"/>
</dbReference>
<comment type="caution">
    <text evidence="1">The sequence shown here is derived from an EMBL/GenBank/DDBJ whole genome shotgun (WGS) entry which is preliminary data.</text>
</comment>
<dbReference type="AlphaFoldDB" id="A0A4Q5J6J8"/>
<proteinExistence type="predicted"/>
<dbReference type="Pfam" id="PF26520">
    <property type="entry name" value="MftB_chaperone"/>
    <property type="match status" value="1"/>
</dbReference>
<evidence type="ECO:0000313" key="1">
    <source>
        <dbReference type="EMBL" id="RYU13488.1"/>
    </source>
</evidence>
<dbReference type="NCBIfam" id="TIGR03967">
    <property type="entry name" value="mycofact_MftB"/>
    <property type="match status" value="1"/>
</dbReference>